<dbReference type="OrthoDB" id="115083at2157"/>
<feature type="domain" description="HD-CE" evidence="1">
    <location>
        <begin position="43"/>
        <end position="210"/>
    </location>
</feature>
<dbReference type="EMBL" id="QGMZ01000035">
    <property type="protein sequence ID" value="PWR71147.1"/>
    <property type="molecule type" value="Genomic_DNA"/>
</dbReference>
<dbReference type="InterPro" id="IPR056471">
    <property type="entry name" value="HD-CE"/>
</dbReference>
<name>A0A2V2N4N4_9EURY</name>
<evidence type="ECO:0000259" key="1">
    <source>
        <dbReference type="Pfam" id="PF24391"/>
    </source>
</evidence>
<reference evidence="2 3" key="1">
    <citation type="submission" date="2018-05" db="EMBL/GenBank/DDBJ databases">
        <title>Draft genome of Methanospirillum stamsii Pt1.</title>
        <authorList>
            <person name="Dueholm M.S."/>
            <person name="Nielsen P.H."/>
            <person name="Bakmann L.F."/>
            <person name="Otzen D.E."/>
        </authorList>
    </citation>
    <scope>NUCLEOTIDE SEQUENCE [LARGE SCALE GENOMIC DNA]</scope>
    <source>
        <strain evidence="2 3">Pt1</strain>
    </source>
</reference>
<dbReference type="Pfam" id="PF24391">
    <property type="entry name" value="HD-CE"/>
    <property type="match status" value="1"/>
</dbReference>
<keyword evidence="3" id="KW-1185">Reference proteome</keyword>
<organism evidence="2 3">
    <name type="scientific">Methanospirillum stamsii</name>
    <dbReference type="NCBI Taxonomy" id="1277351"/>
    <lineage>
        <taxon>Archaea</taxon>
        <taxon>Methanobacteriati</taxon>
        <taxon>Methanobacteriota</taxon>
        <taxon>Stenosarchaea group</taxon>
        <taxon>Methanomicrobia</taxon>
        <taxon>Methanomicrobiales</taxon>
        <taxon>Methanospirillaceae</taxon>
        <taxon>Methanospirillum</taxon>
    </lineage>
</organism>
<sequence length="279" mass="31944">MTHTNAEKSYHLLASHPDYFRRICSAEEYASHLLPFIPRGLPVFQSHGVGHSQAIITYINQLLISFPLPLKQQEIFLLYLAAWFHDIGFLHPLSIHNRGRHPEISEDMIMRDLFLSELLSPEERENLAVIVRFHDTHSDLLKIRTSSTLKIPLLAGLFRLADAIDIGKDRCPPEVFCLIEDGLDEHSRRHWKAHQNVKGCVIAYPEIVITIYDPENPFFRRRIVPHLDDDCKTSGIICRKYGISPFQIVYHRDDGTKPESSSISIAKNRSFASASIQGQ</sequence>
<dbReference type="Gene3D" id="1.10.3210.10">
    <property type="entry name" value="Hypothetical protein af1432"/>
    <property type="match status" value="1"/>
</dbReference>
<dbReference type="SUPFAM" id="SSF109604">
    <property type="entry name" value="HD-domain/PDEase-like"/>
    <property type="match status" value="1"/>
</dbReference>
<dbReference type="CDD" id="cd00077">
    <property type="entry name" value="HDc"/>
    <property type="match status" value="1"/>
</dbReference>
<evidence type="ECO:0000313" key="2">
    <source>
        <dbReference type="EMBL" id="PWR71147.1"/>
    </source>
</evidence>
<dbReference type="InterPro" id="IPR003607">
    <property type="entry name" value="HD/PDEase_dom"/>
</dbReference>
<gene>
    <name evidence="2" type="ORF">DLD82_13830</name>
</gene>
<proteinExistence type="predicted"/>
<dbReference type="RefSeq" id="WP_109941720.1">
    <property type="nucleotide sequence ID" value="NZ_CP176366.1"/>
</dbReference>
<dbReference type="Proteomes" id="UP000245934">
    <property type="component" value="Unassembled WGS sequence"/>
</dbReference>
<accession>A0A2V2N4N4</accession>
<protein>
    <recommendedName>
        <fullName evidence="1">HD-CE domain-containing protein</fullName>
    </recommendedName>
</protein>
<dbReference type="GeneID" id="97608435"/>
<dbReference type="AlphaFoldDB" id="A0A2V2N4N4"/>
<evidence type="ECO:0000313" key="3">
    <source>
        <dbReference type="Proteomes" id="UP000245934"/>
    </source>
</evidence>
<comment type="caution">
    <text evidence="2">The sequence shown here is derived from an EMBL/GenBank/DDBJ whole genome shotgun (WGS) entry which is preliminary data.</text>
</comment>